<keyword evidence="5" id="KW-1185">Reference proteome</keyword>
<dbReference type="InterPro" id="IPR009057">
    <property type="entry name" value="Homeodomain-like_sf"/>
</dbReference>
<dbReference type="PROSITE" id="PS50090">
    <property type="entry name" value="MYB_LIKE"/>
    <property type="match status" value="1"/>
</dbReference>
<dbReference type="CDD" id="cd00167">
    <property type="entry name" value="SANT"/>
    <property type="match status" value="1"/>
</dbReference>
<protein>
    <recommendedName>
        <fullName evidence="6">Myb-like domain-containing protein</fullName>
    </recommendedName>
</protein>
<dbReference type="SMART" id="SM00717">
    <property type="entry name" value="SANT"/>
    <property type="match status" value="1"/>
</dbReference>
<dbReference type="InterPro" id="IPR017930">
    <property type="entry name" value="Myb_dom"/>
</dbReference>
<feature type="compositionally biased region" description="Low complexity" evidence="1">
    <location>
        <begin position="101"/>
        <end position="110"/>
    </location>
</feature>
<organism evidence="4 5">
    <name type="scientific">Pelagomonas calceolata</name>
    <dbReference type="NCBI Taxonomy" id="35677"/>
    <lineage>
        <taxon>Eukaryota</taxon>
        <taxon>Sar</taxon>
        <taxon>Stramenopiles</taxon>
        <taxon>Ochrophyta</taxon>
        <taxon>Pelagophyceae</taxon>
        <taxon>Pelagomonadales</taxon>
        <taxon>Pelagomonadaceae</taxon>
        <taxon>Pelagomonas</taxon>
    </lineage>
</organism>
<gene>
    <name evidence="4" type="ORF">PECAL_6P00220</name>
</gene>
<evidence type="ECO:0000259" key="3">
    <source>
        <dbReference type="PROSITE" id="PS51294"/>
    </source>
</evidence>
<dbReference type="EMBL" id="CAKKNE010000006">
    <property type="protein sequence ID" value="CAH0378437.1"/>
    <property type="molecule type" value="Genomic_DNA"/>
</dbReference>
<feature type="compositionally biased region" description="Basic and acidic residues" evidence="1">
    <location>
        <begin position="112"/>
        <end position="130"/>
    </location>
</feature>
<comment type="caution">
    <text evidence="4">The sequence shown here is derived from an EMBL/GenBank/DDBJ whole genome shotgun (WGS) entry which is preliminary data.</text>
</comment>
<feature type="domain" description="HTH myb-type" evidence="3">
    <location>
        <begin position="52"/>
        <end position="101"/>
    </location>
</feature>
<dbReference type="Gene3D" id="1.10.10.60">
    <property type="entry name" value="Homeodomain-like"/>
    <property type="match status" value="1"/>
</dbReference>
<dbReference type="AlphaFoldDB" id="A0A8J2SVV1"/>
<feature type="non-terminal residue" evidence="4">
    <location>
        <position position="475"/>
    </location>
</feature>
<feature type="region of interest" description="Disordered" evidence="1">
    <location>
        <begin position="101"/>
        <end position="145"/>
    </location>
</feature>
<dbReference type="Pfam" id="PF00249">
    <property type="entry name" value="Myb_DNA-binding"/>
    <property type="match status" value="1"/>
</dbReference>
<sequence length="475" mass="52074">MGDNEAAKGLLTPFDATAAPARPAPAEPSRTRRLADDLSDEDAAPAPKRLPRWTSDEEARLRTLVGEPGGETWKTIAESLGTGRTGHAVEQKWAKLKAKNAVAQKPAAKKPASHETDPVERAKSRAEKVSGIEGAIPRPSGGAPHGATWDYEKGEWDYEKPASKKPAAAAAAPVEKKKRARVYRCRRCGLPKAGHICMAEQKSAHGSCERPERQRRGDVDDSIATRLATTERLSARHEETIRKNKVGKQAARIVTLEFAAKRMFGKIDALEVEKRDLYRARDQTVATPPRTALETLLVGAAERTDPDVDATGNSGAWLHQQVEDLRRRRAEQPGHYIAHLERMATLWVKRHETLTVEVQGLKEGTLDTSGDGTDLLRKLGLTADFLLPPAGTPPDAAPARPALEVFLDRTGLSRDEIGDEALAWAKACDAVAEHHEVRSCGTCNGSRVFSWNGDKAFKLCDLCRAKHLAQKWKRR</sequence>
<accession>A0A8J2SVV1</accession>
<dbReference type="InterPro" id="IPR001005">
    <property type="entry name" value="SANT/Myb"/>
</dbReference>
<dbReference type="SUPFAM" id="SSF46689">
    <property type="entry name" value="Homeodomain-like"/>
    <property type="match status" value="1"/>
</dbReference>
<evidence type="ECO:0000313" key="4">
    <source>
        <dbReference type="EMBL" id="CAH0378437.1"/>
    </source>
</evidence>
<evidence type="ECO:0000313" key="5">
    <source>
        <dbReference type="Proteomes" id="UP000789595"/>
    </source>
</evidence>
<name>A0A8J2SVV1_9STRA</name>
<evidence type="ECO:0000256" key="1">
    <source>
        <dbReference type="SAM" id="MobiDB-lite"/>
    </source>
</evidence>
<evidence type="ECO:0000259" key="2">
    <source>
        <dbReference type="PROSITE" id="PS50090"/>
    </source>
</evidence>
<feature type="domain" description="Myb-like" evidence="2">
    <location>
        <begin position="52"/>
        <end position="97"/>
    </location>
</feature>
<dbReference type="Proteomes" id="UP000789595">
    <property type="component" value="Unassembled WGS sequence"/>
</dbReference>
<dbReference type="PROSITE" id="PS51294">
    <property type="entry name" value="HTH_MYB"/>
    <property type="match status" value="1"/>
</dbReference>
<proteinExistence type="predicted"/>
<feature type="region of interest" description="Disordered" evidence="1">
    <location>
        <begin position="1"/>
        <end position="56"/>
    </location>
</feature>
<evidence type="ECO:0008006" key="6">
    <source>
        <dbReference type="Google" id="ProtNLM"/>
    </source>
</evidence>
<reference evidence="4" key="1">
    <citation type="submission" date="2021-11" db="EMBL/GenBank/DDBJ databases">
        <authorList>
            <consortium name="Genoscope - CEA"/>
            <person name="William W."/>
        </authorList>
    </citation>
    <scope>NUCLEOTIDE SEQUENCE</scope>
</reference>